<dbReference type="Gene3D" id="1.50.10.20">
    <property type="match status" value="1"/>
</dbReference>
<dbReference type="GO" id="GO:0005975">
    <property type="term" value="P:carbohydrate metabolic process"/>
    <property type="evidence" value="ECO:0007669"/>
    <property type="project" value="InterPro"/>
</dbReference>
<reference evidence="2" key="1">
    <citation type="journal article" date="2021" name="Nat. Commun.">
        <title>Genetic determinants of endophytism in the Arabidopsis root mycobiome.</title>
        <authorList>
            <person name="Mesny F."/>
            <person name="Miyauchi S."/>
            <person name="Thiergart T."/>
            <person name="Pickel B."/>
            <person name="Atanasova L."/>
            <person name="Karlsson M."/>
            <person name="Huettel B."/>
            <person name="Barry K.W."/>
            <person name="Haridas S."/>
            <person name="Chen C."/>
            <person name="Bauer D."/>
            <person name="Andreopoulos W."/>
            <person name="Pangilinan J."/>
            <person name="LaButti K."/>
            <person name="Riley R."/>
            <person name="Lipzen A."/>
            <person name="Clum A."/>
            <person name="Drula E."/>
            <person name="Henrissat B."/>
            <person name="Kohler A."/>
            <person name="Grigoriev I.V."/>
            <person name="Martin F.M."/>
            <person name="Hacquard S."/>
        </authorList>
    </citation>
    <scope>NUCLEOTIDE SEQUENCE</scope>
    <source>
        <strain evidence="2">MPI-SDFR-AT-0120</strain>
    </source>
</reference>
<dbReference type="SUPFAM" id="SSF48208">
    <property type="entry name" value="Six-hairpin glycosidases"/>
    <property type="match status" value="1"/>
</dbReference>
<dbReference type="PANTHER" id="PTHR47791">
    <property type="entry name" value="MEIOTICALLY UP-REGULATED GENE 191 PROTEIN"/>
    <property type="match status" value="1"/>
</dbReference>
<evidence type="ECO:0000313" key="3">
    <source>
        <dbReference type="Proteomes" id="UP000813461"/>
    </source>
</evidence>
<evidence type="ECO:0000256" key="1">
    <source>
        <dbReference type="SAM" id="SignalP"/>
    </source>
</evidence>
<organism evidence="2 3">
    <name type="scientific">Paraphoma chrysanthemicola</name>
    <dbReference type="NCBI Taxonomy" id="798071"/>
    <lineage>
        <taxon>Eukaryota</taxon>
        <taxon>Fungi</taxon>
        <taxon>Dikarya</taxon>
        <taxon>Ascomycota</taxon>
        <taxon>Pezizomycotina</taxon>
        <taxon>Dothideomycetes</taxon>
        <taxon>Pleosporomycetidae</taxon>
        <taxon>Pleosporales</taxon>
        <taxon>Pleosporineae</taxon>
        <taxon>Phaeosphaeriaceae</taxon>
        <taxon>Paraphoma</taxon>
    </lineage>
</organism>
<dbReference type="InterPro" id="IPR005198">
    <property type="entry name" value="Glyco_hydro_76"/>
</dbReference>
<keyword evidence="3" id="KW-1185">Reference proteome</keyword>
<name>A0A8K0RFL3_9PLEO</name>
<keyword evidence="1" id="KW-0732">Signal</keyword>
<dbReference type="AlphaFoldDB" id="A0A8K0RFL3"/>
<protein>
    <submittedName>
        <fullName evidence="2">Glycosyl hydrolase family 76-domain-containing protein</fullName>
    </submittedName>
</protein>
<dbReference type="GO" id="GO:0016787">
    <property type="term" value="F:hydrolase activity"/>
    <property type="evidence" value="ECO:0007669"/>
    <property type="project" value="UniProtKB-KW"/>
</dbReference>
<proteinExistence type="predicted"/>
<evidence type="ECO:0000313" key="2">
    <source>
        <dbReference type="EMBL" id="KAH7092302.1"/>
    </source>
</evidence>
<feature type="chain" id="PRO_5035461543" evidence="1">
    <location>
        <begin position="23"/>
        <end position="434"/>
    </location>
</feature>
<sequence>MISWLLPGFLNLLKMFVADTYAHSVSHTNASPTRRAESAFNNLDRWYNVSTGTWDSTGWWNNANIITMVGNLARADPENDQLQLRARVIFALAFRRAPATNPQLIAPIIGNGSFALFKGTNYPVGNDRYSDAHTHEPHTLFPLDWHAITNRHLPNNPNDLPLAASSNPEPWLNGYYDDNLWWSLAWISAYDLTQQKHYLHLAQNIFLAMTNIWPTHCHSGGIYWSWERNYVNAITNELFFSTAAHLANRAHKKSEREYFFAWAERALEWFDRSGMINAQGTINDGLTEECVNNNGTVWSYNQGVILGGLVEMHRATAQTATGETYLSRATRIAHAALRQLSDADGVLHDPCEPNCGADGTQFKGVFMRGLQELQKVAPDEVFRDAIRRSAESVWWHNREDGVFSVNWAGPFIYPANASTHSSAMEALVADLAVG</sequence>
<keyword evidence="2" id="KW-0378">Hydrolase</keyword>
<dbReference type="InterPro" id="IPR008928">
    <property type="entry name" value="6-hairpin_glycosidase_sf"/>
</dbReference>
<dbReference type="PANTHER" id="PTHR47791:SF1">
    <property type="entry name" value="ENDO MANNANASE, GH76 FAMILY (EUROFUNG)"/>
    <property type="match status" value="1"/>
</dbReference>
<comment type="caution">
    <text evidence="2">The sequence shown here is derived from an EMBL/GenBank/DDBJ whole genome shotgun (WGS) entry which is preliminary data.</text>
</comment>
<dbReference type="OrthoDB" id="9984024at2759"/>
<dbReference type="Pfam" id="PF03663">
    <property type="entry name" value="Glyco_hydro_76"/>
    <property type="match status" value="1"/>
</dbReference>
<feature type="signal peptide" evidence="1">
    <location>
        <begin position="1"/>
        <end position="22"/>
    </location>
</feature>
<dbReference type="Proteomes" id="UP000813461">
    <property type="component" value="Unassembled WGS sequence"/>
</dbReference>
<gene>
    <name evidence="2" type="ORF">FB567DRAFT_235674</name>
</gene>
<dbReference type="InterPro" id="IPR053169">
    <property type="entry name" value="MUG_Protein"/>
</dbReference>
<accession>A0A8K0RFL3</accession>
<dbReference type="EMBL" id="JAGMVJ010000003">
    <property type="protein sequence ID" value="KAH7092302.1"/>
    <property type="molecule type" value="Genomic_DNA"/>
</dbReference>